<name>A0A2H3JYC7_WOLCO</name>
<evidence type="ECO:0000313" key="1">
    <source>
        <dbReference type="EMBL" id="PCH41744.1"/>
    </source>
</evidence>
<sequence>MARFTAIYADLPPDVQQSVVEKQLIPLLDKVKTRRSKKIIANAQRLRKRHAKIPTLDLRAKRLEITEMLHQLDRNAKLSFVKGNSNMSEMLYETVSSLSNWLNDIWNVVYEHNVNFGFAHSCLLFIATTLNHVDSGRVSCKHAPTNMYVSVTLKRKTGKRVKAFEITGVRNVEQVLFFIWRDLFLSLLATGTQRQISKISEMMEDIQDLLGWRSLERTLYGGKQRPHEHDLDNPDDPDWDTDLDSDSDCATEVSFFPEDIDSGPLYAKHWPSRIRRQTQELRRRIQSAMLVAFKSSPSHELFYALIAMSPDPASTTTELLGHLRRIAPTSSETFTVALGIYALRDDVPAIIDLLDSHGYLLRPRDATALQHAVVALARAPAYEKRAAQIVEAELLDTMHALHRVVLKAFSHLEDRPNQLEMQQILQMRFNAPGRRTRIEDWVDRILTIDEDMPHPIGFAAMMPWLPLVPGMDPGDADPLEYLDIDPTDPDLDDLREEFRPQIKARFDDWVGTATHVRGGVFILQRVCKEIILLMPWIRVTDIVEEMVTSIVGRPSMYYICEAMEAVCQFSKAQIKKARVLEKTFKARRGSTVASTSANTLPPEANAFLDMLTARPAALDEVD</sequence>
<dbReference type="EMBL" id="KB468113">
    <property type="protein sequence ID" value="PCH41744.1"/>
    <property type="molecule type" value="Genomic_DNA"/>
</dbReference>
<dbReference type="Proteomes" id="UP000218811">
    <property type="component" value="Unassembled WGS sequence"/>
</dbReference>
<evidence type="ECO:0000313" key="2">
    <source>
        <dbReference type="Proteomes" id="UP000218811"/>
    </source>
</evidence>
<organism evidence="1 2">
    <name type="scientific">Wolfiporia cocos (strain MD-104)</name>
    <name type="common">Brown rot fungus</name>
    <dbReference type="NCBI Taxonomy" id="742152"/>
    <lineage>
        <taxon>Eukaryota</taxon>
        <taxon>Fungi</taxon>
        <taxon>Dikarya</taxon>
        <taxon>Basidiomycota</taxon>
        <taxon>Agaricomycotina</taxon>
        <taxon>Agaricomycetes</taxon>
        <taxon>Polyporales</taxon>
        <taxon>Phaeolaceae</taxon>
        <taxon>Wolfiporia</taxon>
    </lineage>
</organism>
<dbReference type="OMA" id="FIWRDLF"/>
<dbReference type="AlphaFoldDB" id="A0A2H3JYC7"/>
<accession>A0A2H3JYC7</accession>
<reference evidence="1 2" key="1">
    <citation type="journal article" date="2012" name="Science">
        <title>The Paleozoic origin of enzymatic lignin decomposition reconstructed from 31 fungal genomes.</title>
        <authorList>
            <person name="Floudas D."/>
            <person name="Binder M."/>
            <person name="Riley R."/>
            <person name="Barry K."/>
            <person name="Blanchette R.A."/>
            <person name="Henrissat B."/>
            <person name="Martinez A.T."/>
            <person name="Otillar R."/>
            <person name="Spatafora J.W."/>
            <person name="Yadav J.S."/>
            <person name="Aerts A."/>
            <person name="Benoit I."/>
            <person name="Boyd A."/>
            <person name="Carlson A."/>
            <person name="Copeland A."/>
            <person name="Coutinho P.M."/>
            <person name="de Vries R.P."/>
            <person name="Ferreira P."/>
            <person name="Findley K."/>
            <person name="Foster B."/>
            <person name="Gaskell J."/>
            <person name="Glotzer D."/>
            <person name="Gorecki P."/>
            <person name="Heitman J."/>
            <person name="Hesse C."/>
            <person name="Hori C."/>
            <person name="Igarashi K."/>
            <person name="Jurgens J.A."/>
            <person name="Kallen N."/>
            <person name="Kersten P."/>
            <person name="Kohler A."/>
            <person name="Kuees U."/>
            <person name="Kumar T.K.A."/>
            <person name="Kuo A."/>
            <person name="LaButti K."/>
            <person name="Larrondo L.F."/>
            <person name="Lindquist E."/>
            <person name="Ling A."/>
            <person name="Lombard V."/>
            <person name="Lucas S."/>
            <person name="Lundell T."/>
            <person name="Martin R."/>
            <person name="McLaughlin D.J."/>
            <person name="Morgenstern I."/>
            <person name="Morin E."/>
            <person name="Murat C."/>
            <person name="Nagy L.G."/>
            <person name="Nolan M."/>
            <person name="Ohm R.A."/>
            <person name="Patyshakuliyeva A."/>
            <person name="Rokas A."/>
            <person name="Ruiz-Duenas F.J."/>
            <person name="Sabat G."/>
            <person name="Salamov A."/>
            <person name="Samejima M."/>
            <person name="Schmutz J."/>
            <person name="Slot J.C."/>
            <person name="St John F."/>
            <person name="Stenlid J."/>
            <person name="Sun H."/>
            <person name="Sun S."/>
            <person name="Syed K."/>
            <person name="Tsang A."/>
            <person name="Wiebenga A."/>
            <person name="Young D."/>
            <person name="Pisabarro A."/>
            <person name="Eastwood D.C."/>
            <person name="Martin F."/>
            <person name="Cullen D."/>
            <person name="Grigoriev I.V."/>
            <person name="Hibbett D.S."/>
        </authorList>
    </citation>
    <scope>NUCLEOTIDE SEQUENCE [LARGE SCALE GENOMIC DNA]</scope>
    <source>
        <strain evidence="1 2">MD-104</strain>
    </source>
</reference>
<dbReference type="OrthoDB" id="2742205at2759"/>
<keyword evidence="2" id="KW-1185">Reference proteome</keyword>
<protein>
    <submittedName>
        <fullName evidence="1">Uncharacterized protein</fullName>
    </submittedName>
</protein>
<dbReference type="STRING" id="742152.A0A2H3JYC7"/>
<proteinExistence type="predicted"/>
<gene>
    <name evidence="1" type="ORF">WOLCODRAFT_143740</name>
</gene>